<dbReference type="RefSeq" id="WP_125700513.1">
    <property type="nucleotide sequence ID" value="NZ_JBHTOM010000004.1"/>
</dbReference>
<evidence type="ECO:0000313" key="6">
    <source>
        <dbReference type="EMBL" id="MFD1548895.1"/>
    </source>
</evidence>
<dbReference type="InterPro" id="IPR023753">
    <property type="entry name" value="FAD/NAD-binding_dom"/>
</dbReference>
<sequence length="454" mass="48813">MMHYDVAFIGSGHANWHAAIALRKAGKSVVLIEKDRIGGTPITGNHEATPVWDGTTALTAHAQDMASDNTNFTWADVTAYRQHTNDAQANQLTTLFNKYDITLTHGTGILMGNHMIQIGSQHIFAENIVLGTGQHATLPRITGKEYLHNSQDFLDLKQLPSRLAIIGAGVVALELASLAQRLGTQVTILTHGARAAKDFEPRYVTKLLVGLQQAGADIRFREPVRDVDETATGYVVTTQSGLTVPSDFVLAETGREPNMRMLGLENAGIYTSDDGIIVDDHLRANGRNIYASGEVVAKNVTSTPATSAFESTYIANQILGDTAPISYPVIPNILFTFPRIARVGISAAEAAGNPDYQTIRLPYGKMAGIKGNHKTDAEVTIVLDTASRFVGADIFGMAAPALANVLTMAITRHLTADDLAELMATFSTPVRGIMTNLLPLLAPDTEEETVQLEA</sequence>
<feature type="domain" description="Pyridine nucleotide-disulphide oxidoreductase dimerisation" evidence="4">
    <location>
        <begin position="330"/>
        <end position="424"/>
    </location>
</feature>
<dbReference type="InterPro" id="IPR036188">
    <property type="entry name" value="FAD/NAD-bd_sf"/>
</dbReference>
<comment type="caution">
    <text evidence="6">The sequence shown here is derived from an EMBL/GenBank/DDBJ whole genome shotgun (WGS) entry which is preliminary data.</text>
</comment>
<dbReference type="InterPro" id="IPR004099">
    <property type="entry name" value="Pyr_nucl-diS_OxRdtase_dimer"/>
</dbReference>
<evidence type="ECO:0000256" key="3">
    <source>
        <dbReference type="ARBA" id="ARBA00022827"/>
    </source>
</evidence>
<evidence type="ECO:0000256" key="2">
    <source>
        <dbReference type="ARBA" id="ARBA00022630"/>
    </source>
</evidence>
<dbReference type="Gene3D" id="3.30.390.30">
    <property type="match status" value="1"/>
</dbReference>
<dbReference type="SUPFAM" id="SSF51905">
    <property type="entry name" value="FAD/NAD(P)-binding domain"/>
    <property type="match status" value="1"/>
</dbReference>
<dbReference type="EMBL" id="JBHTOM010000004">
    <property type="protein sequence ID" value="MFD1548895.1"/>
    <property type="molecule type" value="Genomic_DNA"/>
</dbReference>
<dbReference type="PRINTS" id="PR00411">
    <property type="entry name" value="PNDRDTASEI"/>
</dbReference>
<comment type="cofactor">
    <cofactor evidence="1">
        <name>FAD</name>
        <dbReference type="ChEBI" id="CHEBI:57692"/>
    </cofactor>
</comment>
<keyword evidence="7" id="KW-1185">Reference proteome</keyword>
<protein>
    <submittedName>
        <fullName evidence="6">FAD-dependent oxidoreductase</fullName>
    </submittedName>
</protein>
<dbReference type="PANTHER" id="PTHR43014">
    <property type="entry name" value="MERCURIC REDUCTASE"/>
    <property type="match status" value="1"/>
</dbReference>
<proteinExistence type="predicted"/>
<accession>A0ABW4H2A2</accession>
<gene>
    <name evidence="6" type="ORF">ACFQ5T_04245</name>
</gene>
<dbReference type="Pfam" id="PF07992">
    <property type="entry name" value="Pyr_redox_2"/>
    <property type="match status" value="1"/>
</dbReference>
<dbReference type="InterPro" id="IPR016156">
    <property type="entry name" value="FAD/NAD-linked_Rdtase_dimer_sf"/>
</dbReference>
<dbReference type="Gene3D" id="3.50.50.60">
    <property type="entry name" value="FAD/NAD(P)-binding domain"/>
    <property type="match status" value="2"/>
</dbReference>
<name>A0ABW4H2A2_9LACO</name>
<dbReference type="Proteomes" id="UP001597195">
    <property type="component" value="Unassembled WGS sequence"/>
</dbReference>
<keyword evidence="3" id="KW-0274">FAD</keyword>
<evidence type="ECO:0000259" key="5">
    <source>
        <dbReference type="Pfam" id="PF07992"/>
    </source>
</evidence>
<dbReference type="PRINTS" id="PR00368">
    <property type="entry name" value="FADPNR"/>
</dbReference>
<feature type="domain" description="FAD/NAD(P)-binding" evidence="5">
    <location>
        <begin position="4"/>
        <end position="303"/>
    </location>
</feature>
<evidence type="ECO:0000313" key="7">
    <source>
        <dbReference type="Proteomes" id="UP001597195"/>
    </source>
</evidence>
<organism evidence="6 7">
    <name type="scientific">Levilactobacillus fuyuanensis</name>
    <dbReference type="NCBI Taxonomy" id="2486022"/>
    <lineage>
        <taxon>Bacteria</taxon>
        <taxon>Bacillati</taxon>
        <taxon>Bacillota</taxon>
        <taxon>Bacilli</taxon>
        <taxon>Lactobacillales</taxon>
        <taxon>Lactobacillaceae</taxon>
        <taxon>Levilactobacillus</taxon>
    </lineage>
</organism>
<dbReference type="PANTHER" id="PTHR43014:SF5">
    <property type="entry name" value="GLUTATHIONE REDUCTASE (NADPH)"/>
    <property type="match status" value="1"/>
</dbReference>
<reference evidence="7" key="1">
    <citation type="journal article" date="2019" name="Int. J. Syst. Evol. Microbiol.">
        <title>The Global Catalogue of Microorganisms (GCM) 10K type strain sequencing project: providing services to taxonomists for standard genome sequencing and annotation.</title>
        <authorList>
            <consortium name="The Broad Institute Genomics Platform"/>
            <consortium name="The Broad Institute Genome Sequencing Center for Infectious Disease"/>
            <person name="Wu L."/>
            <person name="Ma J."/>
        </authorList>
    </citation>
    <scope>NUCLEOTIDE SEQUENCE [LARGE SCALE GENOMIC DNA]</scope>
    <source>
        <strain evidence="7">CCM 8906</strain>
    </source>
</reference>
<keyword evidence="2" id="KW-0285">Flavoprotein</keyword>
<dbReference type="Pfam" id="PF02852">
    <property type="entry name" value="Pyr_redox_dim"/>
    <property type="match status" value="1"/>
</dbReference>
<evidence type="ECO:0000256" key="1">
    <source>
        <dbReference type="ARBA" id="ARBA00001974"/>
    </source>
</evidence>
<evidence type="ECO:0000259" key="4">
    <source>
        <dbReference type="Pfam" id="PF02852"/>
    </source>
</evidence>
<dbReference type="SUPFAM" id="SSF55424">
    <property type="entry name" value="FAD/NAD-linked reductases, dimerisation (C-terminal) domain"/>
    <property type="match status" value="1"/>
</dbReference>